<accession>A0A5J5CSR1</accession>
<name>A0A5J5CSR1_9PERO</name>
<reference evidence="1 2" key="1">
    <citation type="submission" date="2019-08" db="EMBL/GenBank/DDBJ databases">
        <title>A chromosome-level genome assembly, high-density linkage maps, and genome scans reveal the genomic architecture of hybrid incompatibilities underlying speciation via character displacement in darters (Percidae: Etheostominae).</title>
        <authorList>
            <person name="Moran R.L."/>
            <person name="Catchen J.M."/>
            <person name="Fuller R.C."/>
        </authorList>
    </citation>
    <scope>NUCLEOTIDE SEQUENCE [LARGE SCALE GENOMIC DNA]</scope>
    <source>
        <strain evidence="1">EspeVRDwgs_2016</strain>
        <tissue evidence="1">Muscle</tissue>
    </source>
</reference>
<evidence type="ECO:0000313" key="1">
    <source>
        <dbReference type="EMBL" id="KAA8583989.1"/>
    </source>
</evidence>
<gene>
    <name evidence="1" type="ORF">FQN60_015197</name>
</gene>
<comment type="caution">
    <text evidence="1">The sequence shown here is derived from an EMBL/GenBank/DDBJ whole genome shotgun (WGS) entry which is preliminary data.</text>
</comment>
<proteinExistence type="predicted"/>
<dbReference type="Proteomes" id="UP000327493">
    <property type="component" value="Chromosome 17"/>
</dbReference>
<dbReference type="EMBL" id="VOFY01000017">
    <property type="protein sequence ID" value="KAA8583989.1"/>
    <property type="molecule type" value="Genomic_DNA"/>
</dbReference>
<organism evidence="1 2">
    <name type="scientific">Etheostoma spectabile</name>
    <name type="common">orangethroat darter</name>
    <dbReference type="NCBI Taxonomy" id="54343"/>
    <lineage>
        <taxon>Eukaryota</taxon>
        <taxon>Metazoa</taxon>
        <taxon>Chordata</taxon>
        <taxon>Craniata</taxon>
        <taxon>Vertebrata</taxon>
        <taxon>Euteleostomi</taxon>
        <taxon>Actinopterygii</taxon>
        <taxon>Neopterygii</taxon>
        <taxon>Teleostei</taxon>
        <taxon>Neoteleostei</taxon>
        <taxon>Acanthomorphata</taxon>
        <taxon>Eupercaria</taxon>
        <taxon>Perciformes</taxon>
        <taxon>Percoidei</taxon>
        <taxon>Percidae</taxon>
        <taxon>Etheostomatinae</taxon>
        <taxon>Etheostoma</taxon>
    </lineage>
</organism>
<evidence type="ECO:0000313" key="2">
    <source>
        <dbReference type="Proteomes" id="UP000327493"/>
    </source>
</evidence>
<sequence length="104" mass="11424">MLSTRASGEVIMVLMPCSAADTVTGTELSAVLTAVSLSTPVIRKSTVVCSRPHQQESRARMVLCSPDGLLYDSSDLELYSRRIPGQQQPVEHVQELHCQQLQQK</sequence>
<protein>
    <submittedName>
        <fullName evidence="1">Uncharacterized protein</fullName>
    </submittedName>
</protein>
<keyword evidence="2" id="KW-1185">Reference proteome</keyword>
<dbReference type="AlphaFoldDB" id="A0A5J5CSR1"/>